<reference evidence="4" key="1">
    <citation type="submission" date="2023-08" db="EMBL/GenBank/DDBJ databases">
        <authorList>
            <person name="Chen Y."/>
            <person name="Shah S."/>
            <person name="Dougan E. K."/>
            <person name="Thang M."/>
            <person name="Chan C."/>
        </authorList>
    </citation>
    <scope>NUCLEOTIDE SEQUENCE</scope>
</reference>
<protein>
    <recommendedName>
        <fullName evidence="3">GH16 domain-containing protein</fullName>
    </recommendedName>
</protein>
<dbReference type="AlphaFoldDB" id="A0AA36IT54"/>
<evidence type="ECO:0000313" key="5">
    <source>
        <dbReference type="Proteomes" id="UP001178507"/>
    </source>
</evidence>
<dbReference type="EMBL" id="CAUJNA010002458">
    <property type="protein sequence ID" value="CAJ1393019.1"/>
    <property type="molecule type" value="Genomic_DNA"/>
</dbReference>
<evidence type="ECO:0000256" key="2">
    <source>
        <dbReference type="SAM" id="SignalP"/>
    </source>
</evidence>
<dbReference type="PANTHER" id="PTHR10963">
    <property type="entry name" value="GLYCOSYL HYDROLASE-RELATED"/>
    <property type="match status" value="1"/>
</dbReference>
<dbReference type="GO" id="GO:0004553">
    <property type="term" value="F:hydrolase activity, hydrolyzing O-glycosyl compounds"/>
    <property type="evidence" value="ECO:0007669"/>
    <property type="project" value="InterPro"/>
</dbReference>
<keyword evidence="2" id="KW-0732">Signal</keyword>
<proteinExistence type="predicted"/>
<gene>
    <name evidence="4" type="ORF">EVOR1521_LOCUS17971</name>
</gene>
<dbReference type="PROSITE" id="PS51762">
    <property type="entry name" value="GH16_2"/>
    <property type="match status" value="1"/>
</dbReference>
<organism evidence="4 5">
    <name type="scientific">Effrenium voratum</name>
    <dbReference type="NCBI Taxonomy" id="2562239"/>
    <lineage>
        <taxon>Eukaryota</taxon>
        <taxon>Sar</taxon>
        <taxon>Alveolata</taxon>
        <taxon>Dinophyceae</taxon>
        <taxon>Suessiales</taxon>
        <taxon>Symbiodiniaceae</taxon>
        <taxon>Effrenium</taxon>
    </lineage>
</organism>
<dbReference type="InterPro" id="IPR013320">
    <property type="entry name" value="ConA-like_dom_sf"/>
</dbReference>
<feature type="signal peptide" evidence="2">
    <location>
        <begin position="1"/>
        <end position="18"/>
    </location>
</feature>
<dbReference type="SUPFAM" id="SSF49899">
    <property type="entry name" value="Concanavalin A-like lectins/glucanases"/>
    <property type="match status" value="1"/>
</dbReference>
<evidence type="ECO:0000256" key="1">
    <source>
        <dbReference type="SAM" id="MobiDB-lite"/>
    </source>
</evidence>
<feature type="domain" description="GH16" evidence="3">
    <location>
        <begin position="70"/>
        <end position="353"/>
    </location>
</feature>
<evidence type="ECO:0000259" key="3">
    <source>
        <dbReference type="PROSITE" id="PS51762"/>
    </source>
</evidence>
<dbReference type="InterPro" id="IPR000757">
    <property type="entry name" value="Beta-glucanase-like"/>
</dbReference>
<dbReference type="GO" id="GO:0009251">
    <property type="term" value="P:glucan catabolic process"/>
    <property type="evidence" value="ECO:0007669"/>
    <property type="project" value="TreeGrafter"/>
</dbReference>
<dbReference type="Proteomes" id="UP001178507">
    <property type="component" value="Unassembled WGS sequence"/>
</dbReference>
<dbReference type="InterPro" id="IPR050546">
    <property type="entry name" value="Glycosyl_Hydrlase_16"/>
</dbReference>
<sequence length="388" mass="42049">MLARTIVITISALAASRAHEACENGGTECADVWDVQGMLQLASPASAPAAGFPKRKGTKKKHPKHSTPTPISKKKFTPEVWAPIHEAVRAPVQLTCEGESFLSCWTFFTASDPTHGDVEYVSEEEAKSLGLFQVNEGVVHLGSLVGQNGPAKSIRLQSANRFGESHIFVIDIKHMPTGLGTWPAWWSYGPDWPNNGEIDTIETVNIEDQAQSTLHTSYGCRMPMVSGIFNPDCNSEDAYEGCGLFGPSNSGGPPFNSAGGGVFATQWISTGIKMWFWKRADIPSDITSDSPDSTSWGEPYVFFPFGDDCPSSHFKDHVLTINLDFCGDWAGNVFPGGLAKCVEYIQDPANADQLKDAYWDINYVKVFAAEATMGVSSRPDQTVNAIAG</sequence>
<feature type="region of interest" description="Disordered" evidence="1">
    <location>
        <begin position="46"/>
        <end position="73"/>
    </location>
</feature>
<dbReference type="Pfam" id="PF26113">
    <property type="entry name" value="GH16_XgeA"/>
    <property type="match status" value="1"/>
</dbReference>
<evidence type="ECO:0000313" key="4">
    <source>
        <dbReference type="EMBL" id="CAJ1393019.1"/>
    </source>
</evidence>
<dbReference type="Gene3D" id="2.60.120.200">
    <property type="match status" value="1"/>
</dbReference>
<dbReference type="PANTHER" id="PTHR10963:SF24">
    <property type="entry name" value="GLYCOSIDASE C21B10.07-RELATED"/>
    <property type="match status" value="1"/>
</dbReference>
<accession>A0AA36IT54</accession>
<comment type="caution">
    <text evidence="4">The sequence shown here is derived from an EMBL/GenBank/DDBJ whole genome shotgun (WGS) entry which is preliminary data.</text>
</comment>
<feature type="compositionally biased region" description="Basic residues" evidence="1">
    <location>
        <begin position="53"/>
        <end position="65"/>
    </location>
</feature>
<name>A0AA36IT54_9DINO</name>
<keyword evidence="5" id="KW-1185">Reference proteome</keyword>
<dbReference type="CDD" id="cd02181">
    <property type="entry name" value="GH16_fungal_Lam16A_glucanase"/>
    <property type="match status" value="1"/>
</dbReference>
<feature type="chain" id="PRO_5041391875" description="GH16 domain-containing protein" evidence="2">
    <location>
        <begin position="19"/>
        <end position="388"/>
    </location>
</feature>